<dbReference type="AlphaFoldDB" id="A0A964WSE3"/>
<dbReference type="Pfam" id="PF01557">
    <property type="entry name" value="FAA_hydrolase"/>
    <property type="match status" value="1"/>
</dbReference>
<evidence type="ECO:0000256" key="1">
    <source>
        <dbReference type="ARBA" id="ARBA00023239"/>
    </source>
</evidence>
<proteinExistence type="predicted"/>
<dbReference type="PANTHER" id="PTHR30143">
    <property type="entry name" value="ACID HYDRATASE"/>
    <property type="match status" value="1"/>
</dbReference>
<keyword evidence="1" id="KW-0456">Lyase</keyword>
<organism evidence="3 4">
    <name type="scientific">Propylenella binzhouense</name>
    <dbReference type="NCBI Taxonomy" id="2555902"/>
    <lineage>
        <taxon>Bacteria</taxon>
        <taxon>Pseudomonadati</taxon>
        <taxon>Pseudomonadota</taxon>
        <taxon>Alphaproteobacteria</taxon>
        <taxon>Hyphomicrobiales</taxon>
        <taxon>Propylenellaceae</taxon>
        <taxon>Propylenella</taxon>
    </lineage>
</organism>
<evidence type="ECO:0000259" key="2">
    <source>
        <dbReference type="Pfam" id="PF01557"/>
    </source>
</evidence>
<evidence type="ECO:0000313" key="4">
    <source>
        <dbReference type="Proteomes" id="UP000773614"/>
    </source>
</evidence>
<dbReference type="RefSeq" id="WP_161139124.1">
    <property type="nucleotide sequence ID" value="NZ_SPKJ01000006.1"/>
</dbReference>
<evidence type="ECO:0000313" key="3">
    <source>
        <dbReference type="EMBL" id="MYZ46776.1"/>
    </source>
</evidence>
<dbReference type="InterPro" id="IPR011234">
    <property type="entry name" value="Fumarylacetoacetase-like_C"/>
</dbReference>
<dbReference type="GO" id="GO:0008684">
    <property type="term" value="F:2-oxopent-4-enoate hydratase activity"/>
    <property type="evidence" value="ECO:0007669"/>
    <property type="project" value="TreeGrafter"/>
</dbReference>
<protein>
    <recommendedName>
        <fullName evidence="2">Fumarylacetoacetase-like C-terminal domain-containing protein</fullName>
    </recommendedName>
</protein>
<comment type="caution">
    <text evidence="3">The sequence shown here is derived from an EMBL/GenBank/DDBJ whole genome shotgun (WGS) entry which is preliminary data.</text>
</comment>
<dbReference type="PANTHER" id="PTHR30143:SF0">
    <property type="entry name" value="2-KETO-4-PENTENOATE HYDRATASE"/>
    <property type="match status" value="1"/>
</dbReference>
<dbReference type="Proteomes" id="UP000773614">
    <property type="component" value="Unassembled WGS sequence"/>
</dbReference>
<dbReference type="OrthoDB" id="9792137at2"/>
<dbReference type="GO" id="GO:0005737">
    <property type="term" value="C:cytoplasm"/>
    <property type="evidence" value="ECO:0007669"/>
    <property type="project" value="TreeGrafter"/>
</dbReference>
<accession>A0A964WSE3</accession>
<sequence>MTVAAVLLDDPRIARGMAAQLEARETRMRAGERPIGWKAGFGAPAALERLALAGPLIGFMTDRSLVPSGAAVSIGGWSKPVAEPEIAIVMGADLEGGAGEDAARAAIAGIGPAIELADLDRPPDDVEAILSGNIYHRHVVLADPPVARSGADLAGLTGRVGRNGSEIASTTELEANTGTLVAIVRRAAETLAGFGMRLRKGDVLIAGSIVPPLFLDAGDREVACILDPIGGVAVRLG</sequence>
<name>A0A964WSE3_9HYPH</name>
<reference evidence="3" key="1">
    <citation type="submission" date="2019-03" db="EMBL/GenBank/DDBJ databases">
        <title>Afifella sp. nov., isolated from activated sludge.</title>
        <authorList>
            <person name="Li Q."/>
            <person name="Liu Y."/>
        </authorList>
    </citation>
    <scope>NUCLEOTIDE SEQUENCE</scope>
    <source>
        <strain evidence="3">L72</strain>
    </source>
</reference>
<feature type="domain" description="Fumarylacetoacetase-like C-terminal" evidence="2">
    <location>
        <begin position="55"/>
        <end position="230"/>
    </location>
</feature>
<dbReference type="InterPro" id="IPR050772">
    <property type="entry name" value="Hydratase-Decarb/MhpD_sf"/>
</dbReference>
<keyword evidence="4" id="KW-1185">Reference proteome</keyword>
<gene>
    <name evidence="3" type="ORF">E4O86_03470</name>
</gene>
<dbReference type="Gene3D" id="3.90.850.10">
    <property type="entry name" value="Fumarylacetoacetase-like, C-terminal domain"/>
    <property type="match status" value="1"/>
</dbReference>
<dbReference type="EMBL" id="SPKJ01000006">
    <property type="protein sequence ID" value="MYZ46776.1"/>
    <property type="molecule type" value="Genomic_DNA"/>
</dbReference>
<dbReference type="SUPFAM" id="SSF56529">
    <property type="entry name" value="FAH"/>
    <property type="match status" value="1"/>
</dbReference>
<dbReference type="InterPro" id="IPR036663">
    <property type="entry name" value="Fumarylacetoacetase_C_sf"/>
</dbReference>